<dbReference type="GO" id="GO:0006506">
    <property type="term" value="P:GPI anchor biosynthetic process"/>
    <property type="evidence" value="ECO:0007669"/>
    <property type="project" value="UniProtKB-UniPathway"/>
</dbReference>
<accession>A0A1E3K3C2</accession>
<dbReference type="Proteomes" id="UP000094819">
    <property type="component" value="Unassembled WGS sequence"/>
</dbReference>
<keyword evidence="4" id="KW-1185">Reference proteome</keyword>
<dbReference type="OrthoDB" id="440160at2759"/>
<dbReference type="GeneID" id="30190383"/>
<comment type="similarity">
    <text evidence="1">Belongs to the PIGL family.</text>
</comment>
<dbReference type="InterPro" id="IPR003737">
    <property type="entry name" value="GlcNAc_PI_deacetylase-related"/>
</dbReference>
<dbReference type="AlphaFoldDB" id="A0A1E3K3C2"/>
<comment type="caution">
    <text evidence="3">The sequence shown here is derived from an EMBL/GenBank/DDBJ whole genome shotgun (WGS) entry which is preliminary data.</text>
</comment>
<dbReference type="PANTHER" id="PTHR12993">
    <property type="entry name" value="N-ACETYLGLUCOSAMINYL-PHOSPHATIDYLINOSITOL DE-N-ACETYLASE-RELATED"/>
    <property type="match status" value="1"/>
</dbReference>
<proteinExistence type="inferred from homology"/>
<dbReference type="SUPFAM" id="SSF102588">
    <property type="entry name" value="LmbE-like"/>
    <property type="match status" value="1"/>
</dbReference>
<name>A0A1E3K3C2_9TREE</name>
<evidence type="ECO:0000313" key="3">
    <source>
        <dbReference type="EMBL" id="ODO07590.1"/>
    </source>
</evidence>
<organism evidence="3 4">
    <name type="scientific">Cryptococcus wingfieldii CBS 7118</name>
    <dbReference type="NCBI Taxonomy" id="1295528"/>
    <lineage>
        <taxon>Eukaryota</taxon>
        <taxon>Fungi</taxon>
        <taxon>Dikarya</taxon>
        <taxon>Basidiomycota</taxon>
        <taxon>Agaricomycotina</taxon>
        <taxon>Tremellomycetes</taxon>
        <taxon>Tremellales</taxon>
        <taxon>Cryptococcaceae</taxon>
        <taxon>Cryptococcus</taxon>
    </lineage>
</organism>
<dbReference type="EC" id="3.5.1.89" evidence="2"/>
<dbReference type="RefSeq" id="XP_019035067.1">
    <property type="nucleotide sequence ID" value="XM_019173341.1"/>
</dbReference>
<dbReference type="UniPathway" id="UPA00196"/>
<protein>
    <recommendedName>
        <fullName evidence="2">N-acetylglucosaminylphosphatidylinositol deacetylase</fullName>
        <ecNumber evidence="2">3.5.1.89</ecNumber>
    </recommendedName>
</protein>
<dbReference type="EMBL" id="AWGH01000002">
    <property type="protein sequence ID" value="ODO07590.1"/>
    <property type="molecule type" value="Genomic_DNA"/>
</dbReference>
<dbReference type="Pfam" id="PF02585">
    <property type="entry name" value="PIG-L"/>
    <property type="match status" value="1"/>
</dbReference>
<sequence length="320" mass="34907">MPPRTAPAPRAVPPQAARMSTPMLFAVLIPICRLFFLFTPLSQPSSLNLQMPFAPSSPIAPRNEEGKVDASWKPKALVVTAHPDDEAMFFAPTVHGLGLAGWDVSALCLSDGNGNGLGHLRKDELYAGYKTLGVAEDHVTLIDNPDLQDSITTEWDPALVASYISDSISANPVDLIITFDGQGVTSHPNHKSIPAAISHLSPASRPRVVALKSPETVAKFTGPLHIVYLHLKSLPCLPIFQTNPAAQAVLSQVLAMFNLSPGEQQGLCTAERHVLVNDVRGWVTGIKAMREHKSQMVWFRYLYLLGSRLMWVNELEEVKV</sequence>
<dbReference type="GO" id="GO:0005783">
    <property type="term" value="C:endoplasmic reticulum"/>
    <property type="evidence" value="ECO:0007669"/>
    <property type="project" value="TreeGrafter"/>
</dbReference>
<evidence type="ECO:0000256" key="2">
    <source>
        <dbReference type="ARBA" id="ARBA00012176"/>
    </source>
</evidence>
<dbReference type="GO" id="GO:0016020">
    <property type="term" value="C:membrane"/>
    <property type="evidence" value="ECO:0007669"/>
    <property type="project" value="GOC"/>
</dbReference>
<evidence type="ECO:0000313" key="4">
    <source>
        <dbReference type="Proteomes" id="UP000094819"/>
    </source>
</evidence>
<dbReference type="PANTHER" id="PTHR12993:SF11">
    <property type="entry name" value="N-ACETYLGLUCOSAMINYL-PHOSPHATIDYLINOSITOL DE-N-ACETYLASE"/>
    <property type="match status" value="1"/>
</dbReference>
<dbReference type="GO" id="GO:0000225">
    <property type="term" value="F:N-acetylglucosaminylphosphatidylinositol deacetylase activity"/>
    <property type="evidence" value="ECO:0007669"/>
    <property type="project" value="UniProtKB-EC"/>
</dbReference>
<dbReference type="InterPro" id="IPR024078">
    <property type="entry name" value="LmbE-like_dom_sf"/>
</dbReference>
<reference evidence="3 4" key="1">
    <citation type="submission" date="2016-06" db="EMBL/GenBank/DDBJ databases">
        <title>Evolution of pathogenesis and genome organization in the Tremellales.</title>
        <authorList>
            <person name="Cuomo C."/>
            <person name="Litvintseva A."/>
            <person name="Heitman J."/>
            <person name="Chen Y."/>
            <person name="Sun S."/>
            <person name="Springer D."/>
            <person name="Dromer F."/>
            <person name="Young S."/>
            <person name="Zeng Q."/>
            <person name="Chapman S."/>
            <person name="Gujja S."/>
            <person name="Saif S."/>
            <person name="Birren B."/>
        </authorList>
    </citation>
    <scope>NUCLEOTIDE SEQUENCE [LARGE SCALE GENOMIC DNA]</scope>
    <source>
        <strain evidence="3 4">CBS 7118</strain>
    </source>
</reference>
<evidence type="ECO:0000256" key="1">
    <source>
        <dbReference type="ARBA" id="ARBA00006066"/>
    </source>
</evidence>
<dbReference type="Gene3D" id="3.40.50.10320">
    <property type="entry name" value="LmbE-like"/>
    <property type="match status" value="1"/>
</dbReference>
<gene>
    <name evidence="3" type="ORF">L198_01170</name>
</gene>